<evidence type="ECO:0008006" key="4">
    <source>
        <dbReference type="Google" id="ProtNLM"/>
    </source>
</evidence>
<feature type="signal peptide" evidence="1">
    <location>
        <begin position="1"/>
        <end position="26"/>
    </location>
</feature>
<dbReference type="AlphaFoldDB" id="A0A158GMP5"/>
<evidence type="ECO:0000313" key="2">
    <source>
        <dbReference type="EMBL" id="SAL33384.1"/>
    </source>
</evidence>
<keyword evidence="3" id="KW-1185">Reference proteome</keyword>
<sequence length="295" mass="33692">MKLHRGLVTTCTTALVVFAMTPTAWAECFKPLPLEDLASRNVDYFRDLGDWRSPIKKARQVKRFLPPDSGVGDVVNVDFYYVVFKKPLNKSLVETFKNIRLHFDEFARGSTGDYDFKPYGTLIDVSKYGEENRKQWQSDNPIGALMTFKLDTHYPNPVNNLQKAVKRIEIVNPWGSVQVTCATKTDFIFSTVEIATGWKHSVAGSRGFGIRDAENGNWMFYSKAFDRESDAWQNRIAGKGVFCYGHLFWLNFYSNMKDFLNKNGMPVQRVASTNHGTAWWPLRPNDPPPAQPPCK</sequence>
<organism evidence="2 3">
    <name type="scientific">Caballeronia cordobensis</name>
    <name type="common">Burkholderia cordobensis</name>
    <dbReference type="NCBI Taxonomy" id="1353886"/>
    <lineage>
        <taxon>Bacteria</taxon>
        <taxon>Pseudomonadati</taxon>
        <taxon>Pseudomonadota</taxon>
        <taxon>Betaproteobacteria</taxon>
        <taxon>Burkholderiales</taxon>
        <taxon>Burkholderiaceae</taxon>
        <taxon>Caballeronia</taxon>
    </lineage>
</organism>
<dbReference type="RefSeq" id="WP_143281627.1">
    <property type="nucleotide sequence ID" value="NZ_FCNY02000005.1"/>
</dbReference>
<dbReference type="Proteomes" id="UP000054740">
    <property type="component" value="Unassembled WGS sequence"/>
</dbReference>
<feature type="chain" id="PRO_5011108795" description="Secreted protein" evidence="1">
    <location>
        <begin position="27"/>
        <end position="295"/>
    </location>
</feature>
<evidence type="ECO:0000256" key="1">
    <source>
        <dbReference type="SAM" id="SignalP"/>
    </source>
</evidence>
<keyword evidence="1" id="KW-0732">Signal</keyword>
<protein>
    <recommendedName>
        <fullName evidence="4">Secreted protein</fullName>
    </recommendedName>
</protein>
<dbReference type="EMBL" id="FCNY02000005">
    <property type="protein sequence ID" value="SAL33384.1"/>
    <property type="molecule type" value="Genomic_DNA"/>
</dbReference>
<evidence type="ECO:0000313" key="3">
    <source>
        <dbReference type="Proteomes" id="UP000054740"/>
    </source>
</evidence>
<reference evidence="3" key="1">
    <citation type="submission" date="2016-01" db="EMBL/GenBank/DDBJ databases">
        <authorList>
            <person name="Peeters C."/>
        </authorList>
    </citation>
    <scope>NUCLEOTIDE SEQUENCE [LARGE SCALE GENOMIC DNA]</scope>
</reference>
<gene>
    <name evidence="2" type="ORF">AWB70_02213</name>
</gene>
<name>A0A158GMP5_CABCO</name>
<accession>A0A158GMP5</accession>
<proteinExistence type="predicted"/>